<comment type="similarity">
    <text evidence="1 8 9">Belongs to the NAD synthetase family.</text>
</comment>
<dbReference type="FunFam" id="3.40.50.620:FF:000106">
    <property type="entry name" value="Glutamine-dependent NAD(+) synthetase"/>
    <property type="match status" value="1"/>
</dbReference>
<dbReference type="InterPro" id="IPR022310">
    <property type="entry name" value="NAD/GMP_synthase"/>
</dbReference>
<protein>
    <recommendedName>
        <fullName evidence="8 10">NH(3)-dependent NAD(+) synthetase</fullName>
        <ecNumber evidence="8 10">6.3.1.5</ecNumber>
    </recommendedName>
</protein>
<dbReference type="Gene3D" id="3.40.50.620">
    <property type="entry name" value="HUPs"/>
    <property type="match status" value="1"/>
</dbReference>
<keyword evidence="6 8" id="KW-0460">Magnesium</keyword>
<dbReference type="EMBL" id="LIUF01000001">
    <property type="protein sequence ID" value="KOX94874.1"/>
    <property type="molecule type" value="Genomic_DNA"/>
</dbReference>
<accession>A0A0N0BQ46</accession>
<feature type="binding site" description="in other chain" evidence="8">
    <location>
        <position position="134"/>
    </location>
    <ligand>
        <name>deamido-NAD(+)</name>
        <dbReference type="ChEBI" id="CHEBI:58437"/>
        <note>ligand shared between two neighboring subunits</note>
    </ligand>
</feature>
<dbReference type="EC" id="6.3.1.5" evidence="8 10"/>
<feature type="binding site" evidence="8">
    <location>
        <position position="55"/>
    </location>
    <ligand>
        <name>Mg(2+)</name>
        <dbReference type="ChEBI" id="CHEBI:18420"/>
    </ligand>
</feature>
<dbReference type="GO" id="GO:0004359">
    <property type="term" value="F:glutaminase activity"/>
    <property type="evidence" value="ECO:0007669"/>
    <property type="project" value="InterPro"/>
</dbReference>
<dbReference type="GO" id="GO:0003952">
    <property type="term" value="F:NAD+ synthase (glutamine-hydrolyzing) activity"/>
    <property type="evidence" value="ECO:0007669"/>
    <property type="project" value="InterPro"/>
</dbReference>
<dbReference type="NCBIfam" id="NF010587">
    <property type="entry name" value="PRK13980.1"/>
    <property type="match status" value="1"/>
</dbReference>
<dbReference type="HAMAP" id="MF_00193">
    <property type="entry name" value="NadE_ammonia_dep"/>
    <property type="match status" value="1"/>
</dbReference>
<dbReference type="Pfam" id="PF02540">
    <property type="entry name" value="NAD_synthase"/>
    <property type="match status" value="1"/>
</dbReference>
<comment type="catalytic activity">
    <reaction evidence="8 10">
        <text>deamido-NAD(+) + NH4(+) + ATP = AMP + diphosphate + NAD(+) + H(+)</text>
        <dbReference type="Rhea" id="RHEA:21188"/>
        <dbReference type="ChEBI" id="CHEBI:15378"/>
        <dbReference type="ChEBI" id="CHEBI:28938"/>
        <dbReference type="ChEBI" id="CHEBI:30616"/>
        <dbReference type="ChEBI" id="CHEBI:33019"/>
        <dbReference type="ChEBI" id="CHEBI:57540"/>
        <dbReference type="ChEBI" id="CHEBI:58437"/>
        <dbReference type="ChEBI" id="CHEBI:456215"/>
        <dbReference type="EC" id="6.3.1.5"/>
    </reaction>
</comment>
<evidence type="ECO:0000256" key="6">
    <source>
        <dbReference type="ARBA" id="ARBA00022842"/>
    </source>
</evidence>
<organism evidence="12 14">
    <name type="scientific">Haloarcula rubripromontorii</name>
    <dbReference type="NCBI Taxonomy" id="1705562"/>
    <lineage>
        <taxon>Archaea</taxon>
        <taxon>Methanobacteriati</taxon>
        <taxon>Methanobacteriota</taxon>
        <taxon>Stenosarchaea group</taxon>
        <taxon>Halobacteria</taxon>
        <taxon>Halobacteriales</taxon>
        <taxon>Haloarculaceae</taxon>
        <taxon>Haloarcula</taxon>
    </lineage>
</organism>
<comment type="caution">
    <text evidence="12">The sequence shown here is derived from an EMBL/GenBank/DDBJ whole genome shotgun (WGS) entry which is preliminary data.</text>
</comment>
<evidence type="ECO:0000256" key="4">
    <source>
        <dbReference type="ARBA" id="ARBA00022741"/>
    </source>
</evidence>
<evidence type="ECO:0000256" key="1">
    <source>
        <dbReference type="ARBA" id="ARBA00005859"/>
    </source>
</evidence>
<evidence type="ECO:0000256" key="9">
    <source>
        <dbReference type="RuleBase" id="RU003811"/>
    </source>
</evidence>
<dbReference type="STRING" id="1705562.AMS69_03165"/>
<feature type="domain" description="NAD/GMP synthase" evidence="11">
    <location>
        <begin position="29"/>
        <end position="270"/>
    </location>
</feature>
<name>A0A0N0BQ46_9EURY</name>
<gene>
    <name evidence="8" type="primary">nadE</name>
    <name evidence="12" type="ORF">AMS69_03165</name>
    <name evidence="13" type="ORF">GOC83_03235</name>
</gene>
<dbReference type="EMBL" id="WOWB01000001">
    <property type="protein sequence ID" value="NLV05153.1"/>
    <property type="molecule type" value="Genomic_DNA"/>
</dbReference>
<evidence type="ECO:0000256" key="5">
    <source>
        <dbReference type="ARBA" id="ARBA00022840"/>
    </source>
</evidence>
<dbReference type="GO" id="GO:0009435">
    <property type="term" value="P:NAD+ biosynthetic process"/>
    <property type="evidence" value="ECO:0007669"/>
    <property type="project" value="UniProtKB-UniRule"/>
</dbReference>
<dbReference type="PANTHER" id="PTHR23090">
    <property type="entry name" value="NH 3 /GLUTAMINE-DEPENDENT NAD + SYNTHETASE"/>
    <property type="match status" value="1"/>
</dbReference>
<keyword evidence="14" id="KW-1185">Reference proteome</keyword>
<comment type="function">
    <text evidence="8">Catalyzes the ATP-dependent amidation of deamido-NAD to form NAD. Uses ammonia as a nitrogen source.</text>
</comment>
<feature type="binding site" evidence="8">
    <location>
        <position position="154"/>
    </location>
    <ligand>
        <name>ATP</name>
        <dbReference type="ChEBI" id="CHEBI:30616"/>
    </ligand>
</feature>
<evidence type="ECO:0000256" key="8">
    <source>
        <dbReference type="HAMAP-Rule" id="MF_00193"/>
    </source>
</evidence>
<dbReference type="GO" id="GO:0005737">
    <property type="term" value="C:cytoplasm"/>
    <property type="evidence" value="ECO:0007669"/>
    <property type="project" value="InterPro"/>
</dbReference>
<evidence type="ECO:0000256" key="3">
    <source>
        <dbReference type="ARBA" id="ARBA00022723"/>
    </source>
</evidence>
<evidence type="ECO:0000256" key="2">
    <source>
        <dbReference type="ARBA" id="ARBA00022598"/>
    </source>
</evidence>
<keyword evidence="2 8" id="KW-0436">Ligase</keyword>
<feature type="binding site" evidence="8">
    <location>
        <begin position="49"/>
        <end position="56"/>
    </location>
    <ligand>
        <name>ATP</name>
        <dbReference type="ChEBI" id="CHEBI:30616"/>
    </ligand>
</feature>
<dbReference type="GO" id="GO:0005524">
    <property type="term" value="F:ATP binding"/>
    <property type="evidence" value="ECO:0007669"/>
    <property type="project" value="UniProtKB-UniRule"/>
</dbReference>
<feature type="binding site" evidence="8">
    <location>
        <position position="205"/>
    </location>
    <ligand>
        <name>ATP</name>
        <dbReference type="ChEBI" id="CHEBI:30616"/>
    </ligand>
</feature>
<comment type="subunit">
    <text evidence="8">Homodimer.</text>
</comment>
<reference evidence="13" key="2">
    <citation type="submission" date="2019-12" db="EMBL/GenBank/DDBJ databases">
        <title>The whole-genome sequencing of Haloarcula japonica strain pws8.</title>
        <authorList>
            <person name="Verma D.K."/>
            <person name="Gopal K."/>
            <person name="Prasad E.S."/>
        </authorList>
    </citation>
    <scope>NUCLEOTIDE SEQUENCE</scope>
    <source>
        <strain evidence="13">Pws8</strain>
    </source>
</reference>
<feature type="binding site" evidence="8">
    <location>
        <position position="159"/>
    </location>
    <ligand>
        <name>Mg(2+)</name>
        <dbReference type="ChEBI" id="CHEBI:18420"/>
    </ligand>
</feature>
<feature type="binding site" description="in other chain" evidence="8">
    <location>
        <begin position="265"/>
        <end position="266"/>
    </location>
    <ligand>
        <name>deamido-NAD(+)</name>
        <dbReference type="ChEBI" id="CHEBI:58437"/>
        <note>ligand shared between two neighboring subunits</note>
    </ligand>
</feature>
<dbReference type="Proteomes" id="UP000037729">
    <property type="component" value="Unassembled WGS sequence"/>
</dbReference>
<dbReference type="OrthoDB" id="39312at2157"/>
<dbReference type="InterPro" id="IPR003694">
    <property type="entry name" value="NAD_synthase"/>
</dbReference>
<feature type="binding site" description="in other chain" evidence="8">
    <location>
        <position position="167"/>
    </location>
    <ligand>
        <name>deamido-NAD(+)</name>
        <dbReference type="ChEBI" id="CHEBI:58437"/>
        <note>ligand shared between two neighboring subunits</note>
    </ligand>
</feature>
<keyword evidence="4 8" id="KW-0547">Nucleotide-binding</keyword>
<dbReference type="Proteomes" id="UP000610611">
    <property type="component" value="Unassembled WGS sequence"/>
</dbReference>
<dbReference type="GO" id="GO:0046872">
    <property type="term" value="F:metal ion binding"/>
    <property type="evidence" value="ECO:0007669"/>
    <property type="project" value="UniProtKB-KW"/>
</dbReference>
<evidence type="ECO:0000313" key="13">
    <source>
        <dbReference type="EMBL" id="NLV05153.1"/>
    </source>
</evidence>
<feature type="binding site" evidence="8">
    <location>
        <position position="174"/>
    </location>
    <ligand>
        <name>deamido-NAD(+)</name>
        <dbReference type="ChEBI" id="CHEBI:58437"/>
        <note>ligand shared between two neighboring subunits</note>
    </ligand>
</feature>
<reference evidence="12 14" key="1">
    <citation type="submission" date="2015-08" db="EMBL/GenBank/DDBJ databases">
        <title>Genomes of Isolates from Cabo Rojo, PR.</title>
        <authorList>
            <person name="Sanchez-Nieves R.L."/>
            <person name="Montalvo-Rodriguez R."/>
        </authorList>
    </citation>
    <scope>NUCLEOTIDE SEQUENCE [LARGE SCALE GENOMIC DNA]</scope>
    <source>
        <strain evidence="12 14">SL3</strain>
    </source>
</reference>
<dbReference type="InterPro" id="IPR014729">
    <property type="entry name" value="Rossmann-like_a/b/a_fold"/>
</dbReference>
<evidence type="ECO:0000256" key="7">
    <source>
        <dbReference type="ARBA" id="ARBA00023027"/>
    </source>
</evidence>
<keyword evidence="5 8" id="KW-0067">ATP-binding</keyword>
<dbReference type="RefSeq" id="WP_053966640.1">
    <property type="nucleotide sequence ID" value="NZ_JAWJXX010000021.1"/>
</dbReference>
<dbReference type="InterPro" id="IPR022926">
    <property type="entry name" value="NH(3)-dep_NAD(+)_synth"/>
</dbReference>
<dbReference type="UniPathway" id="UPA00253">
    <property type="reaction ID" value="UER00333"/>
</dbReference>
<dbReference type="PANTHER" id="PTHR23090:SF9">
    <property type="entry name" value="GLUTAMINE-DEPENDENT NAD(+) SYNTHETASE"/>
    <property type="match status" value="1"/>
</dbReference>
<keyword evidence="3 8" id="KW-0479">Metal-binding</keyword>
<dbReference type="PATRIC" id="fig|1705562.3.peg.1589"/>
<dbReference type="CDD" id="cd00553">
    <property type="entry name" value="NAD_synthase"/>
    <property type="match status" value="1"/>
</dbReference>
<comment type="pathway">
    <text evidence="8">Cofactor biosynthesis; NAD(+) biosynthesis; NAD(+) from deamido-NAD(+) (ammonia route): step 1/1.</text>
</comment>
<dbReference type="SUPFAM" id="SSF52402">
    <property type="entry name" value="Adenine nucleotide alpha hydrolases-like"/>
    <property type="match status" value="1"/>
</dbReference>
<feature type="binding site" evidence="8">
    <location>
        <position position="183"/>
    </location>
    <ligand>
        <name>ATP</name>
        <dbReference type="ChEBI" id="CHEBI:30616"/>
    </ligand>
</feature>
<evidence type="ECO:0000313" key="14">
    <source>
        <dbReference type="Proteomes" id="UP000037729"/>
    </source>
</evidence>
<evidence type="ECO:0000259" key="11">
    <source>
        <dbReference type="Pfam" id="PF02540"/>
    </source>
</evidence>
<dbReference type="AlphaFoldDB" id="A0A0N0BQ46"/>
<proteinExistence type="inferred from homology"/>
<dbReference type="NCBIfam" id="TIGR00552">
    <property type="entry name" value="nadE"/>
    <property type="match status" value="1"/>
</dbReference>
<evidence type="ECO:0000256" key="10">
    <source>
        <dbReference type="RuleBase" id="RU003812"/>
    </source>
</evidence>
<evidence type="ECO:0000313" key="12">
    <source>
        <dbReference type="EMBL" id="KOX94874.1"/>
    </source>
</evidence>
<keyword evidence="7 8" id="KW-0520">NAD</keyword>
<sequence>MATAESIVRADEPLNLTFSAAELEAHRDHITSFIEEQVDAAGVDTVVMGLSGGIDSTLVSHLAVEALGRDAVHGLVMPSEVNRADNMSDAERVANDLLGIDYDVIEINPLVDAFLDAYPDAEGDQLAVGNLRVRCRAVLNYLVGNHEQALVLGTGNRSEALVGYYTKYGDGAVDCHPIAPLYKQQVRQLAKHVGVPDDLAEKTASAEMWAGQTDADEMGMDYDTLDSILALHIDGGVPAAATADRLGVSLDVVETVREMHTSSAHKRAMPPGPDPLY</sequence>
<dbReference type="GO" id="GO:0008795">
    <property type="term" value="F:NAD+ synthase activity"/>
    <property type="evidence" value="ECO:0007669"/>
    <property type="project" value="UniProtKB-UniRule"/>
</dbReference>